<feature type="compositionally biased region" description="Basic and acidic residues" evidence="5">
    <location>
        <begin position="328"/>
        <end position="342"/>
    </location>
</feature>
<dbReference type="GeneID" id="87813231"/>
<protein>
    <submittedName>
        <fullName evidence="7">Cytochrome oxidase c assembly-domain-containing protein</fullName>
    </submittedName>
</protein>
<dbReference type="Proteomes" id="UP001302676">
    <property type="component" value="Unassembled WGS sequence"/>
</dbReference>
<feature type="compositionally biased region" description="Low complexity" evidence="5">
    <location>
        <begin position="267"/>
        <end position="282"/>
    </location>
</feature>
<organism evidence="7 8">
    <name type="scientific">Dichotomopilus funicola</name>
    <dbReference type="NCBI Taxonomy" id="1934379"/>
    <lineage>
        <taxon>Eukaryota</taxon>
        <taxon>Fungi</taxon>
        <taxon>Dikarya</taxon>
        <taxon>Ascomycota</taxon>
        <taxon>Pezizomycotina</taxon>
        <taxon>Sordariomycetes</taxon>
        <taxon>Sordariomycetidae</taxon>
        <taxon>Sordariales</taxon>
        <taxon>Chaetomiaceae</taxon>
        <taxon>Dichotomopilus</taxon>
    </lineage>
</organism>
<dbReference type="RefSeq" id="XP_062638987.1">
    <property type="nucleotide sequence ID" value="XM_062776618.1"/>
</dbReference>
<name>A0AAN6V754_9PEZI</name>
<feature type="compositionally biased region" description="Polar residues" evidence="5">
    <location>
        <begin position="12"/>
        <end position="32"/>
    </location>
</feature>
<reference evidence="7" key="1">
    <citation type="journal article" date="2023" name="Mol. Phylogenet. Evol.">
        <title>Genome-scale phylogeny and comparative genomics of the fungal order Sordariales.</title>
        <authorList>
            <person name="Hensen N."/>
            <person name="Bonometti L."/>
            <person name="Westerberg I."/>
            <person name="Brannstrom I.O."/>
            <person name="Guillou S."/>
            <person name="Cros-Aarteil S."/>
            <person name="Calhoun S."/>
            <person name="Haridas S."/>
            <person name="Kuo A."/>
            <person name="Mondo S."/>
            <person name="Pangilinan J."/>
            <person name="Riley R."/>
            <person name="LaButti K."/>
            <person name="Andreopoulos B."/>
            <person name="Lipzen A."/>
            <person name="Chen C."/>
            <person name="Yan M."/>
            <person name="Daum C."/>
            <person name="Ng V."/>
            <person name="Clum A."/>
            <person name="Steindorff A."/>
            <person name="Ohm R.A."/>
            <person name="Martin F."/>
            <person name="Silar P."/>
            <person name="Natvig D.O."/>
            <person name="Lalanne C."/>
            <person name="Gautier V."/>
            <person name="Ament-Velasquez S.L."/>
            <person name="Kruys A."/>
            <person name="Hutchinson M.I."/>
            <person name="Powell A.J."/>
            <person name="Barry K."/>
            <person name="Miller A.N."/>
            <person name="Grigoriev I.V."/>
            <person name="Debuchy R."/>
            <person name="Gladieux P."/>
            <person name="Hiltunen Thoren M."/>
            <person name="Johannesson H."/>
        </authorList>
    </citation>
    <scope>NUCLEOTIDE SEQUENCE</scope>
    <source>
        <strain evidence="7">CBS 141.50</strain>
    </source>
</reference>
<accession>A0AAN6V754</accession>
<evidence type="ECO:0000256" key="6">
    <source>
        <dbReference type="SAM" id="Phobius"/>
    </source>
</evidence>
<feature type="transmembrane region" description="Helical" evidence="6">
    <location>
        <begin position="109"/>
        <end position="130"/>
    </location>
</feature>
<dbReference type="EMBL" id="MU853567">
    <property type="protein sequence ID" value="KAK4145616.1"/>
    <property type="molecule type" value="Genomic_DNA"/>
</dbReference>
<feature type="compositionally biased region" description="Polar residues" evidence="5">
    <location>
        <begin position="249"/>
        <end position="260"/>
    </location>
</feature>
<evidence type="ECO:0000256" key="3">
    <source>
        <dbReference type="ARBA" id="ARBA00022989"/>
    </source>
</evidence>
<feature type="compositionally biased region" description="Low complexity" evidence="5">
    <location>
        <begin position="229"/>
        <end position="248"/>
    </location>
</feature>
<keyword evidence="4 6" id="KW-0472">Membrane</keyword>
<gene>
    <name evidence="7" type="ORF">C8A04DRAFT_10533</name>
</gene>
<keyword evidence="3 6" id="KW-1133">Transmembrane helix</keyword>
<evidence type="ECO:0000313" key="8">
    <source>
        <dbReference type="Proteomes" id="UP001302676"/>
    </source>
</evidence>
<feature type="compositionally biased region" description="Polar residues" evidence="5">
    <location>
        <begin position="187"/>
        <end position="197"/>
    </location>
</feature>
<dbReference type="Pfam" id="PF14880">
    <property type="entry name" value="COX14"/>
    <property type="match status" value="1"/>
</dbReference>
<keyword evidence="8" id="KW-1185">Reference proteome</keyword>
<feature type="compositionally biased region" description="Low complexity" evidence="5">
    <location>
        <begin position="200"/>
        <end position="212"/>
    </location>
</feature>
<feature type="region of interest" description="Disordered" evidence="5">
    <location>
        <begin position="179"/>
        <end position="342"/>
    </location>
</feature>
<feature type="region of interest" description="Disordered" evidence="5">
    <location>
        <begin position="1"/>
        <end position="65"/>
    </location>
</feature>
<evidence type="ECO:0000256" key="2">
    <source>
        <dbReference type="ARBA" id="ARBA00022692"/>
    </source>
</evidence>
<comment type="subcellular location">
    <subcellularLocation>
        <location evidence="1">Membrane</location>
        <topology evidence="1">Single-pass membrane protein</topology>
    </subcellularLocation>
</comment>
<comment type="caution">
    <text evidence="7">The sequence shown here is derived from an EMBL/GenBank/DDBJ whole genome shotgun (WGS) entry which is preliminary data.</text>
</comment>
<evidence type="ECO:0000256" key="5">
    <source>
        <dbReference type="SAM" id="MobiDB-lite"/>
    </source>
</evidence>
<dbReference type="InterPro" id="IPR029208">
    <property type="entry name" value="COX14"/>
</dbReference>
<proteinExistence type="predicted"/>
<evidence type="ECO:0000256" key="1">
    <source>
        <dbReference type="ARBA" id="ARBA00004167"/>
    </source>
</evidence>
<feature type="compositionally biased region" description="Pro residues" evidence="5">
    <location>
        <begin position="33"/>
        <end position="43"/>
    </location>
</feature>
<dbReference type="AlphaFoldDB" id="A0AAN6V754"/>
<reference evidence="7" key="2">
    <citation type="submission" date="2023-05" db="EMBL/GenBank/DDBJ databases">
        <authorList>
            <consortium name="Lawrence Berkeley National Laboratory"/>
            <person name="Steindorff A."/>
            <person name="Hensen N."/>
            <person name="Bonometti L."/>
            <person name="Westerberg I."/>
            <person name="Brannstrom I.O."/>
            <person name="Guillou S."/>
            <person name="Cros-Aarteil S."/>
            <person name="Calhoun S."/>
            <person name="Haridas S."/>
            <person name="Kuo A."/>
            <person name="Mondo S."/>
            <person name="Pangilinan J."/>
            <person name="Riley R."/>
            <person name="Labutti K."/>
            <person name="Andreopoulos B."/>
            <person name="Lipzen A."/>
            <person name="Chen C."/>
            <person name="Yanf M."/>
            <person name="Daum C."/>
            <person name="Ng V."/>
            <person name="Clum A."/>
            <person name="Ohm R."/>
            <person name="Martin F."/>
            <person name="Silar P."/>
            <person name="Natvig D."/>
            <person name="Lalanne C."/>
            <person name="Gautier V."/>
            <person name="Ament-Velasquez S.L."/>
            <person name="Kruys A."/>
            <person name="Hutchinson M.I."/>
            <person name="Powell A.J."/>
            <person name="Barry K."/>
            <person name="Miller A.N."/>
            <person name="Grigoriev I.V."/>
            <person name="Debuchy R."/>
            <person name="Gladieux P."/>
            <person name="Thoren M.H."/>
            <person name="Johannesson H."/>
        </authorList>
    </citation>
    <scope>NUCLEOTIDE SEQUENCE</scope>
    <source>
        <strain evidence="7">CBS 141.50</strain>
    </source>
</reference>
<feature type="compositionally biased region" description="Polar residues" evidence="5">
    <location>
        <begin position="283"/>
        <end position="299"/>
    </location>
</feature>
<feature type="compositionally biased region" description="Gly residues" evidence="5">
    <location>
        <begin position="51"/>
        <end position="61"/>
    </location>
</feature>
<dbReference type="GO" id="GO:0016020">
    <property type="term" value="C:membrane"/>
    <property type="evidence" value="ECO:0007669"/>
    <property type="project" value="UniProtKB-SubCell"/>
</dbReference>
<sequence>MRPALRLAATPRSASDATRFTATTLHATSKTATPPPRFTPPRPGAASSTPGGLGGSGGSGDAGDALFETPEQKVARLRAAHQRAKAAQVSKFDAVVDHSRRFFDSAHKITVVGLIGFTVVAGVVTAYTAYDMIRYNKKRAAEWAEAQMKLEANSLEAARIAYMTGKATEEQITLVEEQLERERESGRQTTFFSNLSVLGSPEPTTASSSSTPSTPPQPPHSVTETVSWPPKDASPDQQQPADAPQDQPKTSVWSWITSGLKTDETDSSSSSNSTPSSGNQSSILSTSTSALQAKAQSALDQEKANQQRGGPFDKIGGAPATEGAGETGKQDDKGGEKKKGWW</sequence>
<evidence type="ECO:0000313" key="7">
    <source>
        <dbReference type="EMBL" id="KAK4145616.1"/>
    </source>
</evidence>
<evidence type="ECO:0000256" key="4">
    <source>
        <dbReference type="ARBA" id="ARBA00023136"/>
    </source>
</evidence>
<keyword evidence="2 6" id="KW-0812">Transmembrane</keyword>